<evidence type="ECO:0000256" key="1">
    <source>
        <dbReference type="SAM" id="Phobius"/>
    </source>
</evidence>
<dbReference type="AlphaFoldDB" id="A8JP90"/>
<name>A8JP90_9NEOB</name>
<protein>
    <submittedName>
        <fullName evidence="2">Cytochrome b</fullName>
    </submittedName>
</protein>
<feature type="non-terminal residue" evidence="2">
    <location>
        <position position="1"/>
    </location>
</feature>
<dbReference type="SUPFAM" id="SSF81648">
    <property type="entry name" value="a domain/subunit of cytochrome bc1 complex (Ubiquinol-cytochrome c reductase)"/>
    <property type="match status" value="1"/>
</dbReference>
<keyword evidence="1" id="KW-1133">Transmembrane helix</keyword>
<accession>A8JP90</accession>
<geneLocation type="mitochondrion" evidence="2"/>
<dbReference type="GO" id="GO:0009055">
    <property type="term" value="F:electron transfer activity"/>
    <property type="evidence" value="ECO:0007669"/>
    <property type="project" value="InterPro"/>
</dbReference>
<sequence>IGQIASTVYFFIFILFIPILGLLENKVLKINH</sequence>
<reference evidence="2" key="1">
    <citation type="journal article" date="2007" name="Mol. Phylogenet. Evol.">
        <title>Cytonuclear discordance across a leopard frog contact zone.</title>
        <authorList>
            <person name="Di Candia M.R."/>
            <person name="Routman E.J."/>
        </authorList>
    </citation>
    <scope>NUCLEOTIDE SEQUENCE</scope>
</reference>
<feature type="transmembrane region" description="Helical" evidence="1">
    <location>
        <begin position="6"/>
        <end position="23"/>
    </location>
</feature>
<proteinExistence type="predicted"/>
<dbReference type="GO" id="GO:0016020">
    <property type="term" value="C:membrane"/>
    <property type="evidence" value="ECO:0007669"/>
    <property type="project" value="InterPro"/>
</dbReference>
<keyword evidence="1" id="KW-0812">Transmembrane</keyword>
<keyword evidence="1" id="KW-0472">Membrane</keyword>
<organism evidence="2">
    <name type="scientific">Lithobates blairi</name>
    <dbReference type="NCBI Taxonomy" id="152344"/>
    <lineage>
        <taxon>Eukaryota</taxon>
        <taxon>Metazoa</taxon>
        <taxon>Chordata</taxon>
        <taxon>Craniata</taxon>
        <taxon>Vertebrata</taxon>
        <taxon>Euteleostomi</taxon>
        <taxon>Amphibia</taxon>
        <taxon>Batrachia</taxon>
        <taxon>Anura</taxon>
        <taxon>Neobatrachia</taxon>
        <taxon>Ranoidea</taxon>
        <taxon>Ranidae</taxon>
        <taxon>Lithobates</taxon>
    </lineage>
</organism>
<evidence type="ECO:0000313" key="2">
    <source>
        <dbReference type="EMBL" id="ABS70557.1"/>
    </source>
</evidence>
<dbReference type="GO" id="GO:0016491">
    <property type="term" value="F:oxidoreductase activity"/>
    <property type="evidence" value="ECO:0007669"/>
    <property type="project" value="InterPro"/>
</dbReference>
<dbReference type="InterPro" id="IPR036150">
    <property type="entry name" value="Cyt_b/b6_C_sf"/>
</dbReference>
<dbReference type="EMBL" id="EF372988">
    <property type="protein sequence ID" value="ABS70557.1"/>
    <property type="molecule type" value="Genomic_DNA"/>
</dbReference>
<keyword evidence="2" id="KW-0496">Mitochondrion</keyword>